<protein>
    <submittedName>
        <fullName evidence="1">Uncharacterized protein</fullName>
    </submittedName>
</protein>
<evidence type="ECO:0000313" key="1">
    <source>
        <dbReference type="EMBL" id="KAK7491443.1"/>
    </source>
</evidence>
<evidence type="ECO:0000313" key="2">
    <source>
        <dbReference type="Proteomes" id="UP001519460"/>
    </source>
</evidence>
<proteinExistence type="predicted"/>
<dbReference type="Proteomes" id="UP001519460">
    <property type="component" value="Unassembled WGS sequence"/>
</dbReference>
<comment type="caution">
    <text evidence="1">The sequence shown here is derived from an EMBL/GenBank/DDBJ whole genome shotgun (WGS) entry which is preliminary data.</text>
</comment>
<accession>A0ABD0KWA1</accession>
<dbReference type="EMBL" id="JACVVK020000114">
    <property type="protein sequence ID" value="KAK7491443.1"/>
    <property type="molecule type" value="Genomic_DNA"/>
</dbReference>
<name>A0ABD0KWA1_9CAEN</name>
<reference evidence="1 2" key="1">
    <citation type="journal article" date="2023" name="Sci. Data">
        <title>Genome assembly of the Korean intertidal mud-creeper Batillaria attramentaria.</title>
        <authorList>
            <person name="Patra A.K."/>
            <person name="Ho P.T."/>
            <person name="Jun S."/>
            <person name="Lee S.J."/>
            <person name="Kim Y."/>
            <person name="Won Y.J."/>
        </authorList>
    </citation>
    <scope>NUCLEOTIDE SEQUENCE [LARGE SCALE GENOMIC DNA]</scope>
    <source>
        <strain evidence="1">Wonlab-2016</strain>
    </source>
</reference>
<dbReference type="AlphaFoldDB" id="A0ABD0KWA1"/>
<sequence>MFGSSVCTHESHQKGPEVLMELNPGAEYGLSSYGGASLTHHALQFSIQGGPNFVVSQAGRSMHRADLDPPPLRYNPATSLHQPGLKSISGNMAHASLVEPSPVDLSTVAGHKLGVREKDERRHYGGHGGQPVDMVHHHYQRPPGCVTIPDQSHGNPHDICESPLSPRFMHINP</sequence>
<keyword evidence="2" id="KW-1185">Reference proteome</keyword>
<gene>
    <name evidence="1" type="ORF">BaRGS_00017272</name>
</gene>
<organism evidence="1 2">
    <name type="scientific">Batillaria attramentaria</name>
    <dbReference type="NCBI Taxonomy" id="370345"/>
    <lineage>
        <taxon>Eukaryota</taxon>
        <taxon>Metazoa</taxon>
        <taxon>Spiralia</taxon>
        <taxon>Lophotrochozoa</taxon>
        <taxon>Mollusca</taxon>
        <taxon>Gastropoda</taxon>
        <taxon>Caenogastropoda</taxon>
        <taxon>Sorbeoconcha</taxon>
        <taxon>Cerithioidea</taxon>
        <taxon>Batillariidae</taxon>
        <taxon>Batillaria</taxon>
    </lineage>
</organism>